<dbReference type="RefSeq" id="WP_007424907.1">
    <property type="nucleotide sequence ID" value="NC_015178.1"/>
</dbReference>
<keyword evidence="4" id="KW-0614">Plasmid</keyword>
<dbReference type="Proteomes" id="UP000007100">
    <property type="component" value="Plasmid pACMV1"/>
</dbReference>
<dbReference type="SUPFAM" id="SSF110849">
    <property type="entry name" value="ParB/Sulfiredoxin"/>
    <property type="match status" value="1"/>
</dbReference>
<protein>
    <submittedName>
        <fullName evidence="4">Replication protein RepB</fullName>
    </submittedName>
</protein>
<dbReference type="EMBL" id="AP012036">
    <property type="protein sequence ID" value="BAJ82798.1"/>
    <property type="molecule type" value="Genomic_DNA"/>
</dbReference>
<dbReference type="InterPro" id="IPR011111">
    <property type="entry name" value="Plasmid_RepB"/>
</dbReference>
<dbReference type="InterPro" id="IPR003115">
    <property type="entry name" value="ParB_N"/>
</dbReference>
<feature type="region of interest" description="Disordered" evidence="2">
    <location>
        <begin position="1"/>
        <end position="47"/>
    </location>
</feature>
<evidence type="ECO:0000313" key="5">
    <source>
        <dbReference type="Proteomes" id="UP000007100"/>
    </source>
</evidence>
<dbReference type="PANTHER" id="PTHR33375:SF1">
    <property type="entry name" value="CHROMOSOME-PARTITIONING PROTEIN PARB-RELATED"/>
    <property type="match status" value="1"/>
</dbReference>
<dbReference type="SMART" id="SM00470">
    <property type="entry name" value="ParB"/>
    <property type="match status" value="1"/>
</dbReference>
<dbReference type="NCBIfam" id="TIGR03454">
    <property type="entry name" value="partition_RepB"/>
    <property type="match status" value="1"/>
</dbReference>
<dbReference type="GO" id="GO:0005694">
    <property type="term" value="C:chromosome"/>
    <property type="evidence" value="ECO:0007669"/>
    <property type="project" value="TreeGrafter"/>
</dbReference>
<dbReference type="InterPro" id="IPR004437">
    <property type="entry name" value="ParB/RepB/Spo0J"/>
</dbReference>
<reference evidence="4 5" key="1">
    <citation type="submission" date="2010-12" db="EMBL/GenBank/DDBJ databases">
        <title>Whole genome sequence of Acidiphilium multivorum AIU301.</title>
        <authorList>
            <person name="Narita-Yamada S."/>
            <person name="Nakamura S."/>
            <person name="Ito N."/>
            <person name="Takarada H."/>
            <person name="Katano Y."/>
            <person name="Nakazawa H."/>
            <person name="Hosoyama A."/>
            <person name="Yamada R."/>
            <person name="Fujita N."/>
        </authorList>
    </citation>
    <scope>NUCLEOTIDE SEQUENCE [LARGE SCALE GENOMIC DNA]</scope>
    <source>
        <strain evidence="5">DSM 11245 / JCM 8867 / AIU301</strain>
        <plasmid evidence="4 5">pACMV1</plasmid>
    </source>
</reference>
<comment type="similarity">
    <text evidence="1">Belongs to the ParB family.</text>
</comment>
<dbReference type="KEGG" id="amv:ACMV_P1_00020"/>
<name>F0J6T1_ACIMA</name>
<evidence type="ECO:0000313" key="4">
    <source>
        <dbReference type="EMBL" id="BAJ82798.1"/>
    </source>
</evidence>
<dbReference type="HOGENOM" id="CLU_069128_0_0_5"/>
<sequence>MSKKPSRSIVGSFNLLSESLRPDKEPVEPNNPSFSPASHHTPRMPAGVVAATERSISQLREERDQLRARLSNMAPDELDPAILEPSPIPDRLPDDDQEGFNALVDSISAEGQKLPIQVRPHPSKPGRYQIVYGHRRWRAAQHLGVKVRAFVVDLDDRELIITQGLENESRQDLSWIERASFARKMEDGRIDPRDIKGALSIDDAELSKMRMVTRVISRELIETIGRAPKIGRPRWLNLAKALESDPSREADVRQTLSGDKAPTSSNERFSLAMATLQAEHLKSSDEIDLLTSKDVRIGTASFSGSSVTIRFSKDHAAPLREFIRSALAELADAYERQVASNRSKKG</sequence>
<dbReference type="AlphaFoldDB" id="F0J6T1"/>
<organism evidence="4 5">
    <name type="scientific">Acidiphilium multivorum (strain DSM 11245 / JCM 8867 / NBRC 100883 / AIU 301)</name>
    <dbReference type="NCBI Taxonomy" id="926570"/>
    <lineage>
        <taxon>Bacteria</taxon>
        <taxon>Pseudomonadati</taxon>
        <taxon>Pseudomonadota</taxon>
        <taxon>Alphaproteobacteria</taxon>
        <taxon>Acetobacterales</taxon>
        <taxon>Acidocellaceae</taxon>
        <taxon>Acidiphilium</taxon>
    </lineage>
</organism>
<evidence type="ECO:0000259" key="3">
    <source>
        <dbReference type="SMART" id="SM00470"/>
    </source>
</evidence>
<dbReference type="Gene3D" id="3.90.1530.10">
    <property type="entry name" value="Conserved hypothetical protein from pyrococcus furiosus pfu- 392566-001, ParB domain"/>
    <property type="match status" value="1"/>
</dbReference>
<gene>
    <name evidence="4" type="primary">repB</name>
    <name evidence="4" type="ordered locus">ACMV_P1_00020</name>
</gene>
<dbReference type="InterPro" id="IPR050336">
    <property type="entry name" value="Chromosome_partition/occlusion"/>
</dbReference>
<dbReference type="InterPro" id="IPR037972">
    <property type="entry name" value="RepB_N"/>
</dbReference>
<dbReference type="PANTHER" id="PTHR33375">
    <property type="entry name" value="CHROMOSOME-PARTITIONING PROTEIN PARB-RELATED"/>
    <property type="match status" value="1"/>
</dbReference>
<evidence type="ECO:0000256" key="1">
    <source>
        <dbReference type="ARBA" id="ARBA00006295"/>
    </source>
</evidence>
<dbReference type="Pfam" id="PF07506">
    <property type="entry name" value="RepB"/>
    <property type="match status" value="1"/>
</dbReference>
<evidence type="ECO:0000256" key="2">
    <source>
        <dbReference type="SAM" id="MobiDB-lite"/>
    </source>
</evidence>
<dbReference type="GO" id="GO:0003677">
    <property type="term" value="F:DNA binding"/>
    <property type="evidence" value="ECO:0007669"/>
    <property type="project" value="InterPro"/>
</dbReference>
<dbReference type="InterPro" id="IPR036086">
    <property type="entry name" value="ParB/Sulfiredoxin_sf"/>
</dbReference>
<dbReference type="InterPro" id="IPR017819">
    <property type="entry name" value="Plasmid_partition_RepB"/>
</dbReference>
<feature type="domain" description="ParB-like N-terminal" evidence="3">
    <location>
        <begin position="76"/>
        <end position="168"/>
    </location>
</feature>
<dbReference type="NCBIfam" id="TIGR00180">
    <property type="entry name" value="parB_part"/>
    <property type="match status" value="1"/>
</dbReference>
<dbReference type="Pfam" id="PF02195">
    <property type="entry name" value="ParB_N"/>
    <property type="match status" value="1"/>
</dbReference>
<dbReference type="CDD" id="cd16405">
    <property type="entry name" value="RepB_like_N"/>
    <property type="match status" value="1"/>
</dbReference>
<dbReference type="GO" id="GO:0007059">
    <property type="term" value="P:chromosome segregation"/>
    <property type="evidence" value="ECO:0007669"/>
    <property type="project" value="TreeGrafter"/>
</dbReference>
<dbReference type="OrthoDB" id="7908920at2"/>
<accession>F0J6T1</accession>
<geneLocation type="plasmid" evidence="4 5">
    <name>pACMV1</name>
</geneLocation>
<proteinExistence type="inferred from homology"/>
<keyword evidence="5" id="KW-1185">Reference proteome</keyword>